<evidence type="ECO:0000256" key="2">
    <source>
        <dbReference type="ARBA" id="ARBA00022475"/>
    </source>
</evidence>
<dbReference type="PANTHER" id="PTHR21137:SF35">
    <property type="entry name" value="ODORANT RECEPTOR 19A-RELATED"/>
    <property type="match status" value="1"/>
</dbReference>
<keyword evidence="6 10" id="KW-1133">Transmembrane helix</keyword>
<keyword evidence="4 10" id="KW-0812">Transmembrane</keyword>
<name>A0A0M4ES03_DROBS</name>
<evidence type="ECO:0000256" key="1">
    <source>
        <dbReference type="ARBA" id="ARBA00004651"/>
    </source>
</evidence>
<keyword evidence="7 10" id="KW-0472">Membrane</keyword>
<keyword evidence="2" id="KW-1003">Cell membrane</keyword>
<evidence type="ECO:0000313" key="12">
    <source>
        <dbReference type="Proteomes" id="UP000494163"/>
    </source>
</evidence>
<evidence type="ECO:0000256" key="5">
    <source>
        <dbReference type="ARBA" id="ARBA00022725"/>
    </source>
</evidence>
<evidence type="ECO:0000313" key="11">
    <source>
        <dbReference type="EMBL" id="ALC45317.1"/>
    </source>
</evidence>
<dbReference type="Pfam" id="PF02949">
    <property type="entry name" value="7tm_6"/>
    <property type="match status" value="2"/>
</dbReference>
<feature type="transmembrane region" description="Helical" evidence="10">
    <location>
        <begin position="49"/>
        <end position="72"/>
    </location>
</feature>
<evidence type="ECO:0000256" key="9">
    <source>
        <dbReference type="ARBA" id="ARBA00023224"/>
    </source>
</evidence>
<dbReference type="Proteomes" id="UP000494163">
    <property type="component" value="Chromosome 3R"/>
</dbReference>
<dbReference type="EMBL" id="CP012526">
    <property type="protein sequence ID" value="ALC45317.1"/>
    <property type="molecule type" value="Genomic_DNA"/>
</dbReference>
<comment type="caution">
    <text evidence="10">Lacks conserved residue(s) required for the propagation of feature annotation.</text>
</comment>
<evidence type="ECO:0000256" key="4">
    <source>
        <dbReference type="ARBA" id="ARBA00022692"/>
    </source>
</evidence>
<dbReference type="STRING" id="30019.A0A0M4ES03"/>
<dbReference type="GO" id="GO:0004984">
    <property type="term" value="F:olfactory receptor activity"/>
    <property type="evidence" value="ECO:0007669"/>
    <property type="project" value="InterPro"/>
</dbReference>
<feature type="transmembrane region" description="Helical" evidence="10">
    <location>
        <begin position="360"/>
        <end position="381"/>
    </location>
</feature>
<feature type="transmembrane region" description="Helical" evidence="10">
    <location>
        <begin position="141"/>
        <end position="163"/>
    </location>
</feature>
<evidence type="ECO:0000256" key="7">
    <source>
        <dbReference type="ARBA" id="ARBA00023136"/>
    </source>
</evidence>
<organism evidence="11 12">
    <name type="scientific">Drosophila busckii</name>
    <name type="common">Fruit fly</name>
    <dbReference type="NCBI Taxonomy" id="30019"/>
    <lineage>
        <taxon>Eukaryota</taxon>
        <taxon>Metazoa</taxon>
        <taxon>Ecdysozoa</taxon>
        <taxon>Arthropoda</taxon>
        <taxon>Hexapoda</taxon>
        <taxon>Insecta</taxon>
        <taxon>Pterygota</taxon>
        <taxon>Neoptera</taxon>
        <taxon>Endopterygota</taxon>
        <taxon>Diptera</taxon>
        <taxon>Brachycera</taxon>
        <taxon>Muscomorpha</taxon>
        <taxon>Ephydroidea</taxon>
        <taxon>Drosophilidae</taxon>
        <taxon>Drosophila</taxon>
    </lineage>
</organism>
<dbReference type="PANTHER" id="PTHR21137">
    <property type="entry name" value="ODORANT RECEPTOR"/>
    <property type="match status" value="1"/>
</dbReference>
<dbReference type="GO" id="GO:0005549">
    <property type="term" value="F:odorant binding"/>
    <property type="evidence" value="ECO:0007669"/>
    <property type="project" value="InterPro"/>
</dbReference>
<keyword evidence="12" id="KW-1185">Reference proteome</keyword>
<gene>
    <name evidence="11" type="ORF">Dbus_chr3Rg67</name>
</gene>
<dbReference type="OMA" id="TLIHFMH"/>
<dbReference type="OrthoDB" id="6604226at2759"/>
<evidence type="ECO:0000256" key="3">
    <source>
        <dbReference type="ARBA" id="ARBA00022606"/>
    </source>
</evidence>
<keyword evidence="3 10" id="KW-0716">Sensory transduction</keyword>
<evidence type="ECO:0000256" key="8">
    <source>
        <dbReference type="ARBA" id="ARBA00023170"/>
    </source>
</evidence>
<feature type="transmembrane region" description="Helical" evidence="10">
    <location>
        <begin position="271"/>
        <end position="291"/>
    </location>
</feature>
<protein>
    <recommendedName>
        <fullName evidence="10">Odorant receptor</fullName>
    </recommendedName>
</protein>
<dbReference type="GO" id="GO:0005886">
    <property type="term" value="C:plasma membrane"/>
    <property type="evidence" value="ECO:0007669"/>
    <property type="project" value="UniProtKB-SubCell"/>
</dbReference>
<keyword evidence="8 10" id="KW-0675">Receptor</keyword>
<accession>A0A0M4ES03</accession>
<feature type="transmembrane region" description="Helical" evidence="10">
    <location>
        <begin position="402"/>
        <end position="425"/>
    </location>
</feature>
<keyword evidence="9 10" id="KW-0807">Transducer</keyword>
<dbReference type="InterPro" id="IPR004117">
    <property type="entry name" value="7tm6_olfct_rcpt"/>
</dbReference>
<feature type="transmembrane region" description="Helical" evidence="10">
    <location>
        <begin position="431"/>
        <end position="450"/>
    </location>
</feature>
<dbReference type="AlphaFoldDB" id="A0A0M4ES03"/>
<comment type="subcellular location">
    <subcellularLocation>
        <location evidence="1 10">Cell membrane</location>
        <topology evidence="1 10">Multi-pass membrane protein</topology>
    </subcellularLocation>
</comment>
<feature type="transmembrane region" description="Helical" evidence="10">
    <location>
        <begin position="183"/>
        <end position="201"/>
    </location>
</feature>
<reference evidence="11 12" key="1">
    <citation type="submission" date="2015-08" db="EMBL/GenBank/DDBJ databases">
        <title>Ancestral chromatin configuration constrains chromatin evolution on differentiating sex chromosomes in Drosophila.</title>
        <authorList>
            <person name="Zhou Q."/>
            <person name="Bachtrog D."/>
        </authorList>
    </citation>
    <scope>NUCLEOTIDE SEQUENCE [LARGE SCALE GENOMIC DNA]</scope>
    <source>
        <tissue evidence="11">Whole larvae</tissue>
    </source>
</reference>
<feature type="transmembrane region" description="Helical" evidence="10">
    <location>
        <begin position="84"/>
        <end position="104"/>
    </location>
</feature>
<evidence type="ECO:0000256" key="10">
    <source>
        <dbReference type="RuleBase" id="RU351113"/>
    </source>
</evidence>
<comment type="similarity">
    <text evidence="10">Belongs to the insect chemoreceptor superfamily. Heteromeric odorant receptor channel (TC 1.A.69) family.</text>
</comment>
<keyword evidence="5 10" id="KW-0552">Olfaction</keyword>
<proteinExistence type="inferred from homology"/>
<dbReference type="GO" id="GO:0007165">
    <property type="term" value="P:signal transduction"/>
    <property type="evidence" value="ECO:0007669"/>
    <property type="project" value="UniProtKB-KW"/>
</dbReference>
<evidence type="ECO:0000256" key="6">
    <source>
        <dbReference type="ARBA" id="ARBA00022989"/>
    </source>
</evidence>
<sequence length="460" mass="53521">MEKVFKLIKPKPLTEKVQSRDATIYMYRVMKIIGWIPPRKGPMRYLYRLWTCIPFFFGAIYLPIMFGLSYFIEFKDFSPGEFLTSLQVAINVYGTAIKCTILYVQLWRLEETENVLDQLDKRRQSEADRQRIHAMVAKCNYVFLIFAIVYGTYVTSTFLSAVFMGRPPYKVYNPYFKYSDGKGFLWAQSVFEFAIMLFAVYQDELSDTYMLVYMIIFRAHLDILRHHIENLRLDPSKNGNEHYEDLVNCIVEHKMIIDCCNWIRPIMQKTIFVQFLLIGIVLGLTLINIFFFSDLFSGISSSFFLLAVLMETFPFCYCCNLLIDDCDNLSEALFQSKWVNAEPRYKSTLIHFMHNLQKPIAFIAGGIIPITLNSNISVVSFNAEPRYKSTLIHFMHNLQKPIAFIAGGIIPITLNSNISVVWVIKTSISKYKVFAIFQVAKFAFSIITIVREMNLAEKFK</sequence>